<reference evidence="2" key="1">
    <citation type="submission" date="2019-02" db="EMBL/GenBank/DDBJ databases">
        <authorList>
            <person name="Li S.-H."/>
        </authorList>
    </citation>
    <scope>NUCLEOTIDE SEQUENCE</scope>
    <source>
        <strain evidence="2">IMCC14734</strain>
    </source>
</reference>
<evidence type="ECO:0000259" key="1">
    <source>
        <dbReference type="Pfam" id="PF13676"/>
    </source>
</evidence>
<dbReference type="SUPFAM" id="SSF52200">
    <property type="entry name" value="Toll/Interleukin receptor TIR domain"/>
    <property type="match status" value="1"/>
</dbReference>
<dbReference type="Gene3D" id="3.40.50.10140">
    <property type="entry name" value="Toll/interleukin-1 receptor homology (TIR) domain"/>
    <property type="match status" value="1"/>
</dbReference>
<dbReference type="Gene3D" id="3.40.50.10070">
    <property type="entry name" value="TolB, N-terminal domain"/>
    <property type="match status" value="1"/>
</dbReference>
<dbReference type="Proteomes" id="UP001143362">
    <property type="component" value="Unassembled WGS sequence"/>
</dbReference>
<proteinExistence type="predicted"/>
<accession>A0ABT3TQ07</accession>
<dbReference type="InterPro" id="IPR000157">
    <property type="entry name" value="TIR_dom"/>
</dbReference>
<evidence type="ECO:0000313" key="2">
    <source>
        <dbReference type="EMBL" id="MCX2983417.1"/>
    </source>
</evidence>
<dbReference type="EMBL" id="SHNN01000008">
    <property type="protein sequence ID" value="MCX2983417.1"/>
    <property type="molecule type" value="Genomic_DNA"/>
</dbReference>
<dbReference type="InterPro" id="IPR035897">
    <property type="entry name" value="Toll_tir_struct_dom_sf"/>
</dbReference>
<comment type="caution">
    <text evidence="2">The sequence shown here is derived from an EMBL/GenBank/DDBJ whole genome shotgun (WGS) entry which is preliminary data.</text>
</comment>
<organism evidence="2 3">
    <name type="scientific">Candidatus Litorirhabdus singularis</name>
    <dbReference type="NCBI Taxonomy" id="2518993"/>
    <lineage>
        <taxon>Bacteria</taxon>
        <taxon>Pseudomonadati</taxon>
        <taxon>Pseudomonadota</taxon>
        <taxon>Gammaproteobacteria</taxon>
        <taxon>Cellvibrionales</taxon>
        <taxon>Halieaceae</taxon>
        <taxon>Candidatus Litorirhabdus</taxon>
    </lineage>
</organism>
<dbReference type="Pfam" id="PF13676">
    <property type="entry name" value="TIR_2"/>
    <property type="match status" value="1"/>
</dbReference>
<feature type="domain" description="TIR" evidence="1">
    <location>
        <begin position="4"/>
        <end position="106"/>
    </location>
</feature>
<protein>
    <submittedName>
        <fullName evidence="2">TIR domain-containing protein</fullName>
    </submittedName>
</protein>
<dbReference type="SUPFAM" id="SSF52964">
    <property type="entry name" value="TolB, N-terminal domain"/>
    <property type="match status" value="1"/>
</dbReference>
<name>A0ABT3TQ07_9GAMM</name>
<evidence type="ECO:0000313" key="3">
    <source>
        <dbReference type="Proteomes" id="UP001143362"/>
    </source>
</evidence>
<sequence length="327" mass="37220">MTDIFLSYAHEDRHRVEPLVDALSERGWDVWWDSQINAGSHFDIEIESVLDSARCVLVVWSKYSIGSQWVRSEAHEGMDRDILVPVLIDDVRPPMPFRQIQTKILFDKQAHGRLVDDDLVAGIERAFAGEQDYTPAIVSEPQPSFSPAGIIDNKPTIAVLPFRTISNGDEEAYLADGIAEDLIVNLSYSRLFPVISSATAFRFRDSEHGALEIGRKLGVKYLITGTVRKSADKVRITVELDDCESERQLWSDRYVVKADDLFELQEEMAETLIAKLDPAIKAEEMSRIRRAPPNSPVAWDHVLRGLWHYNKYIKAENDLAITEFEYK</sequence>
<gene>
    <name evidence="2" type="ORF">EYC98_21365</name>
</gene>
<dbReference type="RefSeq" id="WP_279247458.1">
    <property type="nucleotide sequence ID" value="NZ_SHNN01000008.1"/>
</dbReference>
<keyword evidence="3" id="KW-1185">Reference proteome</keyword>